<evidence type="ECO:0000313" key="2">
    <source>
        <dbReference type="Proteomes" id="UP000181661"/>
    </source>
</evidence>
<evidence type="ECO:0000313" key="1">
    <source>
        <dbReference type="EMBL" id="OIN52930.1"/>
    </source>
</evidence>
<protein>
    <submittedName>
        <fullName evidence="1">Uncharacterized protein</fullName>
    </submittedName>
</protein>
<gene>
    <name evidence="1" type="ORF">BFL40_12585</name>
</gene>
<name>A0A1S2V393_9PSED</name>
<proteinExistence type="predicted"/>
<comment type="caution">
    <text evidence="1">The sequence shown here is derived from an EMBL/GenBank/DDBJ whole genome shotgun (WGS) entry which is preliminary data.</text>
</comment>
<reference evidence="1 2" key="1">
    <citation type="submission" date="2016-08" db="EMBL/GenBank/DDBJ databases">
        <title>Draft genome sequence of Pseudomonas costantinii LMG 22119, type strain isolated from cultivated mushroom (Agaricus bisporus) sporophores.</title>
        <authorList>
            <person name="Tambong J.T."/>
        </authorList>
    </citation>
    <scope>NUCLEOTIDE SEQUENCE [LARGE SCALE GENOMIC DNA]</scope>
    <source>
        <strain evidence="1 2">LMG 22119</strain>
    </source>
</reference>
<accession>A0A1S2V393</accession>
<organism evidence="1 2">
    <name type="scientific">Pseudomonas costantinii</name>
    <dbReference type="NCBI Taxonomy" id="168469"/>
    <lineage>
        <taxon>Bacteria</taxon>
        <taxon>Pseudomonadati</taxon>
        <taxon>Pseudomonadota</taxon>
        <taxon>Gammaproteobacteria</taxon>
        <taxon>Pseudomonadales</taxon>
        <taxon>Pseudomonadaceae</taxon>
        <taxon>Pseudomonas</taxon>
    </lineage>
</organism>
<sequence>MEIVMSKPNGGAAFPGTYTARSDQGRGPVTEFHDKGMSLRDYFAAKAMQGMLAVPDDQRYGDRADKSLTVEQWQQWCVTGVVEHAYRVADAMLAARSA</sequence>
<dbReference type="AlphaFoldDB" id="A0A1S2V393"/>
<dbReference type="Proteomes" id="UP000181661">
    <property type="component" value="Unassembled WGS sequence"/>
</dbReference>
<dbReference type="EMBL" id="MDDR01000024">
    <property type="protein sequence ID" value="OIN52930.1"/>
    <property type="molecule type" value="Genomic_DNA"/>
</dbReference>